<dbReference type="RefSeq" id="XP_008712503.1">
    <property type="nucleotide sequence ID" value="XM_008714281.1"/>
</dbReference>
<dbReference type="InterPro" id="IPR050072">
    <property type="entry name" value="Peptidase_M20A"/>
</dbReference>
<evidence type="ECO:0000256" key="3">
    <source>
        <dbReference type="ARBA" id="ARBA00022801"/>
    </source>
</evidence>
<dbReference type="HOGENOM" id="CLU_021802_2_0_1"/>
<dbReference type="InterPro" id="IPR002933">
    <property type="entry name" value="Peptidase_M20"/>
</dbReference>
<sequence length="396" mass="41951">MKPTDSDAAAADVSASDSVVLTQLLTRIESTNPTLSKSGGSGERAIAGYLEAWFKHRGIECHRIEPVIGRPSVVGVVRGTGSGKSLMINGHIDTVSLAGYLAEPLAGAMEERNGREVITGRGAMDMKSGIASGMALLVYAQQHPLKGDIILAAVSDEEHLSKGTEQLLAAGWRADGAVVTEPTCLALGTTHKGFAWVEIDVLGVAAHGSMPLEGVDAIAKTAKVISALEEYAPTLPTDEMLGQASLHCGLITGGEEPSSYPSKCTLTVEFRTVPAQSSDQIVRDVTDLLTEISMTDAKFQFREPRLTFERKPHKIGGDHPLTQLTRAAAEQVLGQEVKPQGVFGWCDAALLAEAGVPSLVFGPTGEGLHGNDEWVDVESIRQTTDVLQKLAESFCN</sequence>
<dbReference type="Gene3D" id="3.30.70.360">
    <property type="match status" value="1"/>
</dbReference>
<evidence type="ECO:0000259" key="4">
    <source>
        <dbReference type="Pfam" id="PF07687"/>
    </source>
</evidence>
<name>W2SAX2_CYPE1</name>
<evidence type="ECO:0000256" key="1">
    <source>
        <dbReference type="ARBA" id="ARBA00006247"/>
    </source>
</evidence>
<dbReference type="Gene3D" id="3.40.630.10">
    <property type="entry name" value="Zn peptidases"/>
    <property type="match status" value="1"/>
</dbReference>
<evidence type="ECO:0000313" key="6">
    <source>
        <dbReference type="Proteomes" id="UP000030752"/>
    </source>
</evidence>
<keyword evidence="6" id="KW-1185">Reference proteome</keyword>
<protein>
    <recommendedName>
        <fullName evidence="4">Peptidase M20 dimerisation domain-containing protein</fullName>
    </recommendedName>
</protein>
<dbReference type="InterPro" id="IPR011650">
    <property type="entry name" value="Peptidase_M20_dimer"/>
</dbReference>
<gene>
    <name evidence="5" type="ORF">HMPREF1541_09608</name>
</gene>
<dbReference type="PANTHER" id="PTHR43808:SF25">
    <property type="entry name" value="PEPTIDASE M20 DIMERISATION DOMAIN-CONTAINING PROTEIN"/>
    <property type="match status" value="1"/>
</dbReference>
<evidence type="ECO:0000313" key="5">
    <source>
        <dbReference type="EMBL" id="ETN45775.1"/>
    </source>
</evidence>
<dbReference type="InterPro" id="IPR036264">
    <property type="entry name" value="Bact_exopeptidase_dim_dom"/>
</dbReference>
<dbReference type="SUPFAM" id="SSF53187">
    <property type="entry name" value="Zn-dependent exopeptidases"/>
    <property type="match status" value="1"/>
</dbReference>
<feature type="domain" description="Peptidase M20 dimerisation" evidence="4">
    <location>
        <begin position="190"/>
        <end position="291"/>
    </location>
</feature>
<keyword evidence="3" id="KW-0378">Hydrolase</keyword>
<dbReference type="STRING" id="1220924.W2SAX2"/>
<dbReference type="EMBL" id="KB822712">
    <property type="protein sequence ID" value="ETN45775.1"/>
    <property type="molecule type" value="Genomic_DNA"/>
</dbReference>
<keyword evidence="2" id="KW-0479">Metal-binding</keyword>
<reference evidence="5 6" key="1">
    <citation type="submission" date="2013-03" db="EMBL/GenBank/DDBJ databases">
        <title>The Genome Sequence of Phialophora europaea CBS 101466.</title>
        <authorList>
            <consortium name="The Broad Institute Genomics Platform"/>
            <person name="Cuomo C."/>
            <person name="de Hoog S."/>
            <person name="Gorbushina A."/>
            <person name="Walker B."/>
            <person name="Young S.K."/>
            <person name="Zeng Q."/>
            <person name="Gargeya S."/>
            <person name="Fitzgerald M."/>
            <person name="Haas B."/>
            <person name="Abouelleil A."/>
            <person name="Allen A.W."/>
            <person name="Alvarado L."/>
            <person name="Arachchi H.M."/>
            <person name="Berlin A.M."/>
            <person name="Chapman S.B."/>
            <person name="Gainer-Dewar J."/>
            <person name="Goldberg J."/>
            <person name="Griggs A."/>
            <person name="Gujja S."/>
            <person name="Hansen M."/>
            <person name="Howarth C."/>
            <person name="Imamovic A."/>
            <person name="Ireland A."/>
            <person name="Larimer J."/>
            <person name="McCowan C."/>
            <person name="Murphy C."/>
            <person name="Pearson M."/>
            <person name="Poon T.W."/>
            <person name="Priest M."/>
            <person name="Roberts A."/>
            <person name="Saif S."/>
            <person name="Shea T."/>
            <person name="Sisk P."/>
            <person name="Sykes S."/>
            <person name="Wortman J."/>
            <person name="Nusbaum C."/>
            <person name="Birren B."/>
        </authorList>
    </citation>
    <scope>NUCLEOTIDE SEQUENCE [LARGE SCALE GENOMIC DNA]</scope>
    <source>
        <strain evidence="5 6">CBS 101466</strain>
    </source>
</reference>
<dbReference type="GO" id="GO:0016787">
    <property type="term" value="F:hydrolase activity"/>
    <property type="evidence" value="ECO:0007669"/>
    <property type="project" value="UniProtKB-KW"/>
</dbReference>
<dbReference type="Pfam" id="PF01546">
    <property type="entry name" value="Peptidase_M20"/>
    <property type="match status" value="1"/>
</dbReference>
<organism evidence="5 6">
    <name type="scientific">Cyphellophora europaea (strain CBS 101466)</name>
    <name type="common">Phialophora europaea</name>
    <dbReference type="NCBI Taxonomy" id="1220924"/>
    <lineage>
        <taxon>Eukaryota</taxon>
        <taxon>Fungi</taxon>
        <taxon>Dikarya</taxon>
        <taxon>Ascomycota</taxon>
        <taxon>Pezizomycotina</taxon>
        <taxon>Eurotiomycetes</taxon>
        <taxon>Chaetothyriomycetidae</taxon>
        <taxon>Chaetothyriales</taxon>
        <taxon>Cyphellophoraceae</taxon>
        <taxon>Cyphellophora</taxon>
    </lineage>
</organism>
<proteinExistence type="inferred from homology"/>
<dbReference type="SUPFAM" id="SSF55031">
    <property type="entry name" value="Bacterial exopeptidase dimerisation domain"/>
    <property type="match status" value="1"/>
</dbReference>
<comment type="similarity">
    <text evidence="1">Belongs to the peptidase M20A family.</text>
</comment>
<dbReference type="VEuPathDB" id="FungiDB:HMPREF1541_09608"/>
<dbReference type="Pfam" id="PF07687">
    <property type="entry name" value="M20_dimer"/>
    <property type="match status" value="1"/>
</dbReference>
<dbReference type="eggNOG" id="KOG2275">
    <property type="taxonomic scope" value="Eukaryota"/>
</dbReference>
<dbReference type="Proteomes" id="UP000030752">
    <property type="component" value="Unassembled WGS sequence"/>
</dbReference>
<dbReference type="InParanoid" id="W2SAX2"/>
<dbReference type="GeneID" id="19976947"/>
<evidence type="ECO:0000256" key="2">
    <source>
        <dbReference type="ARBA" id="ARBA00022723"/>
    </source>
</evidence>
<dbReference type="GO" id="GO:0046872">
    <property type="term" value="F:metal ion binding"/>
    <property type="evidence" value="ECO:0007669"/>
    <property type="project" value="UniProtKB-KW"/>
</dbReference>
<dbReference type="AlphaFoldDB" id="W2SAX2"/>
<dbReference type="PANTHER" id="PTHR43808">
    <property type="entry name" value="ACETYLORNITHINE DEACETYLASE"/>
    <property type="match status" value="1"/>
</dbReference>
<accession>W2SAX2</accession>
<dbReference type="OrthoDB" id="10059875at2759"/>